<dbReference type="AlphaFoldDB" id="J1L1L6"/>
<protein>
    <submittedName>
        <fullName evidence="3">Uncharacterized protein</fullName>
    </submittedName>
</protein>
<feature type="coiled-coil region" evidence="1">
    <location>
        <begin position="1"/>
        <end position="28"/>
    </location>
</feature>
<evidence type="ECO:0000313" key="3">
    <source>
        <dbReference type="EMBL" id="EJG06570.1"/>
    </source>
</evidence>
<reference evidence="3 4" key="1">
    <citation type="submission" date="2011-08" db="EMBL/GenBank/DDBJ databases">
        <title>The complete genome of Methanofollis liminatans DSM 4140.</title>
        <authorList>
            <consortium name="US DOE Joint Genome Institute (JGI-PGF)"/>
            <person name="Lucas S."/>
            <person name="Han J."/>
            <person name="Lapidus A."/>
            <person name="Bruce D."/>
            <person name="Goodwin L."/>
            <person name="Pitluck S."/>
            <person name="Peters L."/>
            <person name="Kyrpides N."/>
            <person name="Mavromatis K."/>
            <person name="Ivanova N."/>
            <person name="Mikhailova N."/>
            <person name="Lu M."/>
            <person name="Detter J.C."/>
            <person name="Tapia R."/>
            <person name="Han C."/>
            <person name="Land M."/>
            <person name="Hauser L."/>
            <person name="Markowitz V."/>
            <person name="Cheng J.-F."/>
            <person name="Hugenholtz P."/>
            <person name="Woyke T."/>
            <person name="Wu D."/>
            <person name="Spring S."/>
            <person name="Schuler E."/>
            <person name="Brambilla E."/>
            <person name="Klenk H.-P."/>
            <person name="Eisen J.A."/>
        </authorList>
    </citation>
    <scope>NUCLEOTIDE SEQUENCE [LARGE SCALE GENOMIC DNA]</scope>
    <source>
        <strain evidence="3 4">DSM 4140</strain>
    </source>
</reference>
<evidence type="ECO:0000256" key="2">
    <source>
        <dbReference type="SAM" id="MobiDB-lite"/>
    </source>
</evidence>
<feature type="region of interest" description="Disordered" evidence="2">
    <location>
        <begin position="95"/>
        <end position="193"/>
    </location>
</feature>
<feature type="compositionally biased region" description="Acidic residues" evidence="2">
    <location>
        <begin position="184"/>
        <end position="193"/>
    </location>
</feature>
<dbReference type="Proteomes" id="UP000005095">
    <property type="component" value="Chromosome"/>
</dbReference>
<evidence type="ECO:0000256" key="1">
    <source>
        <dbReference type="SAM" id="Coils"/>
    </source>
</evidence>
<feature type="compositionally biased region" description="Basic and acidic residues" evidence="2">
    <location>
        <begin position="138"/>
        <end position="147"/>
    </location>
</feature>
<gene>
    <name evidence="3" type="ORF">Metli_0603</name>
</gene>
<proteinExistence type="predicted"/>
<sequence length="193" mass="21905">MLKKDAKVKFLEHQLEEREREIVSMRDSEKTFVTPEDERIYRMEQRMKDMDALVKGLTEEVLDLKTITMKLYRAFEARAEAEKAARAKVVVVEPPATPAPEPVQRPAPQRQKVAPAPVPAPVEEDDADMDLIMQSDGTLKRERREKSSYIIAPTKYQAPAGLMSEGRKGTRRSSEKKSGGIIYAEDDDDTITK</sequence>
<dbReference type="EMBL" id="CM001555">
    <property type="protein sequence ID" value="EJG06570.1"/>
    <property type="molecule type" value="Genomic_DNA"/>
</dbReference>
<keyword evidence="1" id="KW-0175">Coiled coil</keyword>
<evidence type="ECO:0000313" key="4">
    <source>
        <dbReference type="Proteomes" id="UP000005095"/>
    </source>
</evidence>
<keyword evidence="4" id="KW-1185">Reference proteome</keyword>
<feature type="compositionally biased region" description="Pro residues" evidence="2">
    <location>
        <begin position="95"/>
        <end position="105"/>
    </location>
</feature>
<feature type="compositionally biased region" description="Basic and acidic residues" evidence="2">
    <location>
        <begin position="165"/>
        <end position="178"/>
    </location>
</feature>
<dbReference type="STRING" id="28892.Metli_0603"/>
<organism evidence="3 4">
    <name type="scientific">Methanofollis liminatans DSM 4140</name>
    <dbReference type="NCBI Taxonomy" id="28892"/>
    <lineage>
        <taxon>Archaea</taxon>
        <taxon>Methanobacteriati</taxon>
        <taxon>Methanobacteriota</taxon>
        <taxon>Stenosarchaea group</taxon>
        <taxon>Methanomicrobia</taxon>
        <taxon>Methanomicrobiales</taxon>
        <taxon>Methanomicrobiaceae</taxon>
        <taxon>Methanofollis</taxon>
    </lineage>
</organism>
<name>J1L1L6_9EURY</name>
<feature type="compositionally biased region" description="Low complexity" evidence="2">
    <location>
        <begin position="106"/>
        <end position="115"/>
    </location>
</feature>
<dbReference type="HOGENOM" id="CLU_115252_0_0_2"/>
<accession>J1L1L6</accession>